<gene>
    <name evidence="1" type="ORF">HGUI_00834</name>
</gene>
<evidence type="ECO:0000313" key="1">
    <source>
        <dbReference type="EMBL" id="SGZ38634.1"/>
    </source>
</evidence>
<keyword evidence="2" id="KW-1185">Reference proteome</keyword>
<sequence>MQRSIALSGFITKTCSRNVNYSCPSIRGLSYTAKVHNESDSQGFEKSKELIDFEKDEMKIISIPLNTEQNYLHYIQNDQLLKFDNKIAMMEKKVAGKASSFWNGLKASDKAIAKFTVKNIEKLLDRVPWSEQSYASIPFEQFMIKRRSESEMAKKIFPEKEHISFVEYMQMTRNSPSLIESIKQNSIIRPIKIYSPRIPGVYESDHEVSKRIYDLAEKNTKYFKKEMFKCMLALPLTFPLAIIPLVPNVPGFYLCYRLYWNLKAHAGCNHIMQMYHKNNGASFKIEYVPEFTDLFKNLYNETSKKVEINSDSQQQEFEKLAKIMEFDSVKANVLKAVIKENYE</sequence>
<reference evidence="2" key="1">
    <citation type="submission" date="2016-11" db="EMBL/GenBank/DDBJ databases">
        <authorList>
            <person name="Guldener U."/>
        </authorList>
    </citation>
    <scope>NUCLEOTIDE SEQUENCE [LARGE SCALE GENOMIC DNA]</scope>
</reference>
<dbReference type="GO" id="GO:0006813">
    <property type="term" value="P:potassium ion transport"/>
    <property type="evidence" value="ECO:0007669"/>
    <property type="project" value="TreeGrafter"/>
</dbReference>
<dbReference type="EMBL" id="FQNF01000010">
    <property type="protein sequence ID" value="SGZ38634.1"/>
    <property type="molecule type" value="Genomic_DNA"/>
</dbReference>
<dbReference type="Pfam" id="PF10173">
    <property type="entry name" value="Mit_KHE1"/>
    <property type="match status" value="1"/>
</dbReference>
<dbReference type="GO" id="GO:0005743">
    <property type="term" value="C:mitochondrial inner membrane"/>
    <property type="evidence" value="ECO:0007669"/>
    <property type="project" value="TreeGrafter"/>
</dbReference>
<dbReference type="OrthoDB" id="5562676at2759"/>
<evidence type="ECO:0000313" key="2">
    <source>
        <dbReference type="Proteomes" id="UP000183365"/>
    </source>
</evidence>
<dbReference type="PANTHER" id="PTHR28062:SF1">
    <property type="entry name" value="TRANSMEMBRANE PROTEIN"/>
    <property type="match status" value="1"/>
</dbReference>
<dbReference type="InterPro" id="IPR018786">
    <property type="entry name" value="Mit_KHE1"/>
</dbReference>
<dbReference type="PANTHER" id="PTHR28062">
    <property type="entry name" value="K+-H+ EXCHANGE-LIKE PROTEIN"/>
    <property type="match status" value="1"/>
</dbReference>
<accession>A0A1L0AWB6</accession>
<dbReference type="VEuPathDB" id="FungiDB:HGUI_00834"/>
<dbReference type="AlphaFoldDB" id="A0A1L0AWB6"/>
<organism evidence="1 2">
    <name type="scientific">Hanseniaspora guilliermondii</name>
    <dbReference type="NCBI Taxonomy" id="56406"/>
    <lineage>
        <taxon>Eukaryota</taxon>
        <taxon>Fungi</taxon>
        <taxon>Dikarya</taxon>
        <taxon>Ascomycota</taxon>
        <taxon>Saccharomycotina</taxon>
        <taxon>Saccharomycetes</taxon>
        <taxon>Saccharomycodales</taxon>
        <taxon>Saccharomycodaceae</taxon>
        <taxon>Hanseniaspora</taxon>
    </lineage>
</organism>
<dbReference type="GO" id="GO:1902600">
    <property type="term" value="P:proton transmembrane transport"/>
    <property type="evidence" value="ECO:0007669"/>
    <property type="project" value="TreeGrafter"/>
</dbReference>
<proteinExistence type="predicted"/>
<dbReference type="Proteomes" id="UP000183365">
    <property type="component" value="Unassembled WGS sequence"/>
</dbReference>
<protein>
    <submittedName>
        <fullName evidence="1">Uncharacterized protein</fullName>
    </submittedName>
</protein>
<name>A0A1L0AWB6_9ASCO</name>